<protein>
    <recommendedName>
        <fullName evidence="3">Helix-hairpin-helix DNA-binding motif class 1 domain-containing protein</fullName>
    </recommendedName>
</protein>
<accession>A0A3M6QIM4</accession>
<dbReference type="SMART" id="SM00278">
    <property type="entry name" value="HhH1"/>
    <property type="match status" value="2"/>
</dbReference>
<dbReference type="PANTHER" id="PTHR21180:SF32">
    <property type="entry name" value="ENDONUCLEASE_EXONUCLEASE_PHOSPHATASE FAMILY DOMAIN-CONTAINING PROTEIN 1"/>
    <property type="match status" value="1"/>
</dbReference>
<dbReference type="GO" id="GO:0003677">
    <property type="term" value="F:DNA binding"/>
    <property type="evidence" value="ECO:0007669"/>
    <property type="project" value="InterPro"/>
</dbReference>
<evidence type="ECO:0000256" key="1">
    <source>
        <dbReference type="SAM" id="MobiDB-lite"/>
    </source>
</evidence>
<feature type="signal peptide" evidence="2">
    <location>
        <begin position="1"/>
        <end position="20"/>
    </location>
</feature>
<dbReference type="Proteomes" id="UP000267035">
    <property type="component" value="Unassembled WGS sequence"/>
</dbReference>
<feature type="compositionally biased region" description="Basic and acidic residues" evidence="1">
    <location>
        <begin position="115"/>
        <end position="126"/>
    </location>
</feature>
<feature type="chain" id="PRO_5017993754" description="Helix-hairpin-helix DNA-binding motif class 1 domain-containing protein" evidence="2">
    <location>
        <begin position="21"/>
        <end position="126"/>
    </location>
</feature>
<dbReference type="Gene3D" id="1.10.150.320">
    <property type="entry name" value="Photosystem II 12 kDa extrinsic protein"/>
    <property type="match status" value="1"/>
</dbReference>
<evidence type="ECO:0000313" key="5">
    <source>
        <dbReference type="Proteomes" id="UP000267035"/>
    </source>
</evidence>
<comment type="caution">
    <text evidence="4">The sequence shown here is derived from an EMBL/GenBank/DDBJ whole genome shotgun (WGS) entry which is preliminary data.</text>
</comment>
<keyword evidence="2" id="KW-0732">Signal</keyword>
<sequence>MWKKGLLLVGGWLCALSAWAVDVNKATAQELVEIKGIGQATAQRIVEERAKEPFKDWGDFIHRVKGVGQAKAQQLSEAGLTVGEAAYAPAAATATPAAAKEAQAPAQTAPAPKADAAKAEKQPSTK</sequence>
<dbReference type="GO" id="GO:0006281">
    <property type="term" value="P:DNA repair"/>
    <property type="evidence" value="ECO:0007669"/>
    <property type="project" value="InterPro"/>
</dbReference>
<dbReference type="EMBL" id="RDQL01000001">
    <property type="protein sequence ID" value="RMX02923.1"/>
    <property type="molecule type" value="Genomic_DNA"/>
</dbReference>
<dbReference type="SUPFAM" id="SSF47781">
    <property type="entry name" value="RuvA domain 2-like"/>
    <property type="match status" value="1"/>
</dbReference>
<gene>
    <name evidence="4" type="ORF">EBQ25_00935</name>
</gene>
<dbReference type="AlphaFoldDB" id="A0A3M6QIM4"/>
<evidence type="ECO:0000313" key="4">
    <source>
        <dbReference type="EMBL" id="RMX02923.1"/>
    </source>
</evidence>
<organism evidence="4 5">
    <name type="scientific">Allofranklinella schreckenbergeri</name>
    <dbReference type="NCBI Taxonomy" id="1076744"/>
    <lineage>
        <taxon>Bacteria</taxon>
        <taxon>Pseudomonadati</taxon>
        <taxon>Pseudomonadota</taxon>
        <taxon>Betaproteobacteria</taxon>
        <taxon>Burkholderiales</taxon>
        <taxon>Comamonadaceae</taxon>
        <taxon>Allofranklinella</taxon>
    </lineage>
</organism>
<name>A0A3M6QIM4_9BURK</name>
<proteinExistence type="predicted"/>
<keyword evidence="5" id="KW-1185">Reference proteome</keyword>
<feature type="domain" description="Helix-hairpin-helix DNA-binding motif class 1" evidence="3">
    <location>
        <begin position="29"/>
        <end position="48"/>
    </location>
</feature>
<evidence type="ECO:0000259" key="3">
    <source>
        <dbReference type="SMART" id="SM00278"/>
    </source>
</evidence>
<dbReference type="Pfam" id="PF12836">
    <property type="entry name" value="HHH_3"/>
    <property type="match status" value="1"/>
</dbReference>
<dbReference type="InterPro" id="IPR010994">
    <property type="entry name" value="RuvA_2-like"/>
</dbReference>
<feature type="compositionally biased region" description="Low complexity" evidence="1">
    <location>
        <begin position="93"/>
        <end position="114"/>
    </location>
</feature>
<dbReference type="InterPro" id="IPR051675">
    <property type="entry name" value="Endo/Exo/Phosphatase_dom_1"/>
</dbReference>
<feature type="domain" description="Helix-hairpin-helix DNA-binding motif class 1" evidence="3">
    <location>
        <begin position="59"/>
        <end position="78"/>
    </location>
</feature>
<dbReference type="InterPro" id="IPR003583">
    <property type="entry name" value="Hlx-hairpin-Hlx_DNA-bd_motif"/>
</dbReference>
<feature type="region of interest" description="Disordered" evidence="1">
    <location>
        <begin position="93"/>
        <end position="126"/>
    </location>
</feature>
<reference evidence="4 5" key="1">
    <citation type="submission" date="2018-10" db="EMBL/GenBank/DDBJ databases">
        <title>Comamonadaceae CDC group NO-1 genome sequencing and assembly.</title>
        <authorList>
            <person name="Bernier A.-M."/>
            <person name="Bernard K."/>
        </authorList>
    </citation>
    <scope>NUCLEOTIDE SEQUENCE [LARGE SCALE GENOMIC DNA]</scope>
    <source>
        <strain evidence="4 5">NML161473</strain>
    </source>
</reference>
<evidence type="ECO:0000256" key="2">
    <source>
        <dbReference type="SAM" id="SignalP"/>
    </source>
</evidence>
<dbReference type="PANTHER" id="PTHR21180">
    <property type="entry name" value="ENDONUCLEASE/EXONUCLEASE/PHOSPHATASE FAMILY DOMAIN-CONTAINING PROTEIN 1"/>
    <property type="match status" value="1"/>
</dbReference>